<dbReference type="EMBL" id="CAAE01012296">
    <property type="protein sequence ID" value="CAF94503.1"/>
    <property type="molecule type" value="Genomic_DNA"/>
</dbReference>
<evidence type="ECO:0000256" key="3">
    <source>
        <dbReference type="ARBA" id="ARBA00022475"/>
    </source>
</evidence>
<comment type="similarity">
    <text evidence="2">Belongs to the neuritin family.</text>
</comment>
<keyword evidence="8" id="KW-0449">Lipoprotein</keyword>
<evidence type="ECO:0000256" key="7">
    <source>
        <dbReference type="ARBA" id="ARBA00023180"/>
    </source>
</evidence>
<feature type="non-terminal residue" evidence="10">
    <location>
        <position position="1"/>
    </location>
</feature>
<keyword evidence="5" id="KW-0732">Signal</keyword>
<dbReference type="KEGG" id="tng:GSTEN00010626G001"/>
<dbReference type="AlphaFoldDB" id="Q4SXX9"/>
<evidence type="ECO:0000256" key="8">
    <source>
        <dbReference type="ARBA" id="ARBA00023288"/>
    </source>
</evidence>
<dbReference type="GO" id="GO:0007399">
    <property type="term" value="P:nervous system development"/>
    <property type="evidence" value="ECO:0007669"/>
    <property type="project" value="InterPro"/>
</dbReference>
<dbReference type="GO" id="GO:0005886">
    <property type="term" value="C:plasma membrane"/>
    <property type="evidence" value="ECO:0007669"/>
    <property type="project" value="UniProtKB-SubCell"/>
</dbReference>
<gene>
    <name evidence="10" type="ORF">GSTENG00010626001</name>
</gene>
<protein>
    <submittedName>
        <fullName evidence="10">(spotted green pufferfish) hypothetical protein</fullName>
    </submittedName>
</protein>
<keyword evidence="6" id="KW-0472">Membrane</keyword>
<evidence type="ECO:0000256" key="5">
    <source>
        <dbReference type="ARBA" id="ARBA00022729"/>
    </source>
</evidence>
<keyword evidence="3" id="KW-1003">Cell membrane</keyword>
<keyword evidence="7" id="KW-0325">Glycoprotein</keyword>
<organism evidence="10">
    <name type="scientific">Tetraodon nigroviridis</name>
    <name type="common">Spotted green pufferfish</name>
    <name type="synonym">Chelonodon nigroviridis</name>
    <dbReference type="NCBI Taxonomy" id="99883"/>
    <lineage>
        <taxon>Eukaryota</taxon>
        <taxon>Metazoa</taxon>
        <taxon>Chordata</taxon>
        <taxon>Craniata</taxon>
        <taxon>Vertebrata</taxon>
        <taxon>Euteleostomi</taxon>
        <taxon>Actinopterygii</taxon>
        <taxon>Neopterygii</taxon>
        <taxon>Teleostei</taxon>
        <taxon>Neoteleostei</taxon>
        <taxon>Acanthomorphata</taxon>
        <taxon>Eupercaria</taxon>
        <taxon>Tetraodontiformes</taxon>
        <taxon>Tetradontoidea</taxon>
        <taxon>Tetraodontidae</taxon>
        <taxon>Tetraodon</taxon>
    </lineage>
</organism>
<evidence type="ECO:0000256" key="4">
    <source>
        <dbReference type="ARBA" id="ARBA00022622"/>
    </source>
</evidence>
<feature type="region of interest" description="Disordered" evidence="9">
    <location>
        <begin position="61"/>
        <end position="88"/>
    </location>
</feature>
<evidence type="ECO:0000256" key="2">
    <source>
        <dbReference type="ARBA" id="ARBA00008377"/>
    </source>
</evidence>
<accession>Q4SXX9</accession>
<keyword evidence="4" id="KW-0336">GPI-anchor</keyword>
<evidence type="ECO:0000313" key="10">
    <source>
        <dbReference type="EMBL" id="CAF94503.1"/>
    </source>
</evidence>
<name>Q4SXX9_TETNG</name>
<evidence type="ECO:0000256" key="6">
    <source>
        <dbReference type="ARBA" id="ARBA00023136"/>
    </source>
</evidence>
<comment type="subcellular location">
    <subcellularLocation>
        <location evidence="1">Cell membrane</location>
        <topology evidence="1">Lipid-anchor</topology>
        <topology evidence="1">GPI-anchor</topology>
    </subcellularLocation>
</comment>
<feature type="compositionally biased region" description="Low complexity" evidence="9">
    <location>
        <begin position="71"/>
        <end position="80"/>
    </location>
</feature>
<evidence type="ECO:0000256" key="1">
    <source>
        <dbReference type="ARBA" id="ARBA00004609"/>
    </source>
</evidence>
<evidence type="ECO:0000256" key="9">
    <source>
        <dbReference type="SAM" id="MobiDB-lite"/>
    </source>
</evidence>
<reference evidence="10" key="2">
    <citation type="submission" date="2004-02" db="EMBL/GenBank/DDBJ databases">
        <authorList>
            <consortium name="Genoscope"/>
            <consortium name="Whitehead Institute Centre for Genome Research"/>
        </authorList>
    </citation>
    <scope>NUCLEOTIDE SEQUENCE</scope>
</reference>
<dbReference type="Pfam" id="PF15056">
    <property type="entry name" value="NRN1"/>
    <property type="match status" value="1"/>
</dbReference>
<dbReference type="OrthoDB" id="9928047at2759"/>
<sequence>LLTAVGGASRCDSVFKGFSDCLLQLGDNMKVLPRTPGRAAEPAAHLQLLGQLPRLCVHGAGRLSGGGRGPVGEAEGGVPQPGHPRQPV</sequence>
<reference evidence="10" key="1">
    <citation type="journal article" date="2004" name="Nature">
        <title>Genome duplication in the teleost fish Tetraodon nigroviridis reveals the early vertebrate proto-karyotype.</title>
        <authorList>
            <person name="Jaillon O."/>
            <person name="Aury J.-M."/>
            <person name="Brunet F."/>
            <person name="Petit J.-L."/>
            <person name="Stange-Thomann N."/>
            <person name="Mauceli E."/>
            <person name="Bouneau L."/>
            <person name="Fischer C."/>
            <person name="Ozouf-Costaz C."/>
            <person name="Bernot A."/>
            <person name="Nicaud S."/>
            <person name="Jaffe D."/>
            <person name="Fisher S."/>
            <person name="Lutfalla G."/>
            <person name="Dossat C."/>
            <person name="Segurens B."/>
            <person name="Dasilva C."/>
            <person name="Salanoubat M."/>
            <person name="Levy M."/>
            <person name="Boudet N."/>
            <person name="Castellano S."/>
            <person name="Anthouard V."/>
            <person name="Jubin C."/>
            <person name="Castelli V."/>
            <person name="Katinka M."/>
            <person name="Vacherie B."/>
            <person name="Biemont C."/>
            <person name="Skalli Z."/>
            <person name="Cattolico L."/>
            <person name="Poulain J."/>
            <person name="De Berardinis V."/>
            <person name="Cruaud C."/>
            <person name="Duprat S."/>
            <person name="Brottier P."/>
            <person name="Coutanceau J.-P."/>
            <person name="Gouzy J."/>
            <person name="Parra G."/>
            <person name="Lardier G."/>
            <person name="Chapple C."/>
            <person name="McKernan K.J."/>
            <person name="McEwan P."/>
            <person name="Bosak S."/>
            <person name="Kellis M."/>
            <person name="Volff J.-N."/>
            <person name="Guigo R."/>
            <person name="Zody M.C."/>
            <person name="Mesirov J."/>
            <person name="Lindblad-Toh K."/>
            <person name="Birren B."/>
            <person name="Nusbaum C."/>
            <person name="Kahn D."/>
            <person name="Robinson-Rechavi M."/>
            <person name="Laudet V."/>
            <person name="Schachter V."/>
            <person name="Quetier F."/>
            <person name="Saurin W."/>
            <person name="Scarpelli C."/>
            <person name="Wincker P."/>
            <person name="Lander E.S."/>
            <person name="Weissenbach J."/>
            <person name="Roest Crollius H."/>
        </authorList>
    </citation>
    <scope>NUCLEOTIDE SEQUENCE [LARGE SCALE GENOMIC DNA]</scope>
</reference>
<dbReference type="InterPro" id="IPR026144">
    <property type="entry name" value="Neuritin_fam"/>
</dbReference>
<comment type="caution">
    <text evidence="10">The sequence shown here is derived from an EMBL/GenBank/DDBJ whole genome shotgun (WGS) entry which is preliminary data.</text>
</comment>
<dbReference type="GO" id="GO:0098552">
    <property type="term" value="C:side of membrane"/>
    <property type="evidence" value="ECO:0007669"/>
    <property type="project" value="UniProtKB-KW"/>
</dbReference>
<proteinExistence type="inferred from homology"/>